<evidence type="ECO:0000256" key="2">
    <source>
        <dbReference type="ARBA" id="ARBA00022741"/>
    </source>
</evidence>
<keyword evidence="4" id="KW-0067">ATP-binding</keyword>
<gene>
    <name evidence="6" type="ORF">QCA50_014534</name>
</gene>
<dbReference type="SUPFAM" id="SSF56112">
    <property type="entry name" value="Protein kinase-like (PK-like)"/>
    <property type="match status" value="1"/>
</dbReference>
<dbReference type="InterPro" id="IPR008266">
    <property type="entry name" value="Tyr_kinase_AS"/>
</dbReference>
<dbReference type="GO" id="GO:0004674">
    <property type="term" value="F:protein serine/threonine kinase activity"/>
    <property type="evidence" value="ECO:0007669"/>
    <property type="project" value="TreeGrafter"/>
</dbReference>
<evidence type="ECO:0000256" key="1">
    <source>
        <dbReference type="ARBA" id="ARBA00022679"/>
    </source>
</evidence>
<reference evidence="6 7" key="1">
    <citation type="submission" date="2022-09" db="EMBL/GenBank/DDBJ databases">
        <authorList>
            <person name="Palmer J.M."/>
        </authorList>
    </citation>
    <scope>NUCLEOTIDE SEQUENCE [LARGE SCALE GENOMIC DNA]</scope>
    <source>
        <strain evidence="6 7">DSM 7382</strain>
    </source>
</reference>
<dbReference type="InterPro" id="IPR051681">
    <property type="entry name" value="Ser/Thr_Kinases-Pseudokinases"/>
</dbReference>
<proteinExistence type="predicted"/>
<dbReference type="Proteomes" id="UP001385951">
    <property type="component" value="Unassembled WGS sequence"/>
</dbReference>
<keyword evidence="3" id="KW-0418">Kinase</keyword>
<dbReference type="EMBL" id="JASBNA010000036">
    <property type="protein sequence ID" value="KAK7682330.1"/>
    <property type="molecule type" value="Genomic_DNA"/>
</dbReference>
<keyword evidence="7" id="KW-1185">Reference proteome</keyword>
<keyword evidence="2" id="KW-0547">Nucleotide-binding</keyword>
<dbReference type="PANTHER" id="PTHR44329">
    <property type="entry name" value="SERINE/THREONINE-PROTEIN KINASE TNNI3K-RELATED"/>
    <property type="match status" value="1"/>
</dbReference>
<sequence length="255" mass="29297">MVRSALLWPTQDPLRFVSLIISLAYTQHRTKTLIIEKLLLACLKWRQLRHPNILPLFGADLSVKDTPTLVQPWIERGNIRDYIYHCNPKPGPSQLLSWLLDIAQGMKYLHEMGIHHGDLRGNNILLTDTNVPVIADIFMSTFRGEWTITFPRRKGTFERWLAPESIQAIEPSEKADIFSFGFVCIELFTGEIPFPALSDQDVVEKSRRGEIPEKPDNMPEEVWFLAKDCWCSDPAQRPPMIDVVNRLCGAERMNS</sequence>
<organism evidence="6 7">
    <name type="scientific">Cerrena zonata</name>
    <dbReference type="NCBI Taxonomy" id="2478898"/>
    <lineage>
        <taxon>Eukaryota</taxon>
        <taxon>Fungi</taxon>
        <taxon>Dikarya</taxon>
        <taxon>Basidiomycota</taxon>
        <taxon>Agaricomycotina</taxon>
        <taxon>Agaricomycetes</taxon>
        <taxon>Polyporales</taxon>
        <taxon>Cerrenaceae</taxon>
        <taxon>Cerrena</taxon>
    </lineage>
</organism>
<dbReference type="Pfam" id="PF07714">
    <property type="entry name" value="PK_Tyr_Ser-Thr"/>
    <property type="match status" value="1"/>
</dbReference>
<keyword evidence="1" id="KW-0808">Transferase</keyword>
<accession>A0AAW0G004</accession>
<evidence type="ECO:0000256" key="4">
    <source>
        <dbReference type="ARBA" id="ARBA00022840"/>
    </source>
</evidence>
<feature type="domain" description="Protein kinase" evidence="5">
    <location>
        <begin position="1"/>
        <end position="253"/>
    </location>
</feature>
<protein>
    <recommendedName>
        <fullName evidence="5">Protein kinase domain-containing protein</fullName>
    </recommendedName>
</protein>
<dbReference type="PANTHER" id="PTHR44329:SF288">
    <property type="entry name" value="MITOGEN-ACTIVATED PROTEIN KINASE KINASE KINASE 20"/>
    <property type="match status" value="1"/>
</dbReference>
<dbReference type="GO" id="GO:0005524">
    <property type="term" value="F:ATP binding"/>
    <property type="evidence" value="ECO:0007669"/>
    <property type="project" value="UniProtKB-KW"/>
</dbReference>
<dbReference type="InterPro" id="IPR001245">
    <property type="entry name" value="Ser-Thr/Tyr_kinase_cat_dom"/>
</dbReference>
<evidence type="ECO:0000256" key="3">
    <source>
        <dbReference type="ARBA" id="ARBA00022777"/>
    </source>
</evidence>
<dbReference type="PROSITE" id="PS50011">
    <property type="entry name" value="PROTEIN_KINASE_DOM"/>
    <property type="match status" value="1"/>
</dbReference>
<dbReference type="InterPro" id="IPR011009">
    <property type="entry name" value="Kinase-like_dom_sf"/>
</dbReference>
<dbReference type="PIRSF" id="PIRSF000654">
    <property type="entry name" value="Integrin-linked_kinase"/>
    <property type="match status" value="1"/>
</dbReference>
<dbReference type="PROSITE" id="PS00109">
    <property type="entry name" value="PROTEIN_KINASE_TYR"/>
    <property type="match status" value="1"/>
</dbReference>
<comment type="caution">
    <text evidence="6">The sequence shown here is derived from an EMBL/GenBank/DDBJ whole genome shotgun (WGS) entry which is preliminary data.</text>
</comment>
<dbReference type="InterPro" id="IPR000719">
    <property type="entry name" value="Prot_kinase_dom"/>
</dbReference>
<evidence type="ECO:0000313" key="6">
    <source>
        <dbReference type="EMBL" id="KAK7682330.1"/>
    </source>
</evidence>
<dbReference type="AlphaFoldDB" id="A0AAW0G004"/>
<dbReference type="Gene3D" id="1.10.510.10">
    <property type="entry name" value="Transferase(Phosphotransferase) domain 1"/>
    <property type="match status" value="1"/>
</dbReference>
<name>A0AAW0G004_9APHY</name>
<evidence type="ECO:0000259" key="5">
    <source>
        <dbReference type="PROSITE" id="PS50011"/>
    </source>
</evidence>
<evidence type="ECO:0000313" key="7">
    <source>
        <dbReference type="Proteomes" id="UP001385951"/>
    </source>
</evidence>
<dbReference type="PRINTS" id="PR00109">
    <property type="entry name" value="TYRKINASE"/>
</dbReference>